<evidence type="ECO:0000256" key="2">
    <source>
        <dbReference type="ARBA" id="ARBA00022679"/>
    </source>
</evidence>
<dbReference type="GO" id="GO:0005829">
    <property type="term" value="C:cytosol"/>
    <property type="evidence" value="ECO:0007669"/>
    <property type="project" value="TreeGrafter"/>
</dbReference>
<dbReference type="PANTHER" id="PTHR30160">
    <property type="entry name" value="TETRAACYLDISACCHARIDE 4'-KINASE-RELATED"/>
    <property type="match status" value="1"/>
</dbReference>
<keyword evidence="1" id="KW-0328">Glycosyltransferase</keyword>
<dbReference type="SUPFAM" id="SSF53756">
    <property type="entry name" value="UDP-Glycosyltransferase/glycogen phosphorylase"/>
    <property type="match status" value="1"/>
</dbReference>
<accession>A0A510V6X2</accession>
<gene>
    <name evidence="3" type="ORF">CXY01_14150</name>
</gene>
<dbReference type="RefSeq" id="WP_246125136.1">
    <property type="nucleotide sequence ID" value="NZ_BJUB01000004.1"/>
</dbReference>
<protein>
    <recommendedName>
        <fullName evidence="5">Glycosyl transferase</fullName>
    </recommendedName>
</protein>
<organism evidence="3 4">
    <name type="scientific">Cellulomonas xylanilytica</name>
    <dbReference type="NCBI Taxonomy" id="233583"/>
    <lineage>
        <taxon>Bacteria</taxon>
        <taxon>Bacillati</taxon>
        <taxon>Actinomycetota</taxon>
        <taxon>Actinomycetes</taxon>
        <taxon>Micrococcales</taxon>
        <taxon>Cellulomonadaceae</taxon>
        <taxon>Cellulomonas</taxon>
    </lineage>
</organism>
<dbReference type="GO" id="GO:0008713">
    <property type="term" value="F:ADP-heptose-lipopolysaccharide heptosyltransferase activity"/>
    <property type="evidence" value="ECO:0007669"/>
    <property type="project" value="TreeGrafter"/>
</dbReference>
<keyword evidence="4" id="KW-1185">Reference proteome</keyword>
<sequence>MTSDGPDVLVLRALGLGDALTGIPALRGVRRAWPDRRLWLAAPTATGRWLQELGVVDEVLDTAGLHAPLRWTGSGHVAVNLHGRGPQSHALLQATGPARLVAFAAQDHPDGPAWRADEHEVDRWCRLVRGAGGDCDRDDLRLQVGTGRASDEILLHPGAASAARRWPPERWAALARHLASDGHPVTLTGGPDERALCDRILTLAGPGVRVAGPLSLAALADRVADARLLVCGDTGVAHLATATGTASVLLFGPVPPTWWGPVIDPDRHVVLWHGDPSRVGDPHGTVIDPALAAIGTDEVVAAADGLLARSG</sequence>
<proteinExistence type="predicted"/>
<dbReference type="Proteomes" id="UP000321118">
    <property type="component" value="Unassembled WGS sequence"/>
</dbReference>
<dbReference type="Gene3D" id="3.40.50.2000">
    <property type="entry name" value="Glycogen Phosphorylase B"/>
    <property type="match status" value="2"/>
</dbReference>
<reference evidence="3 4" key="1">
    <citation type="submission" date="2019-07" db="EMBL/GenBank/DDBJ databases">
        <title>Whole genome shotgun sequence of Cellulomonas xylanilytica NBRC 101102.</title>
        <authorList>
            <person name="Hosoyama A."/>
            <person name="Uohara A."/>
            <person name="Ohji S."/>
            <person name="Ichikawa N."/>
        </authorList>
    </citation>
    <scope>NUCLEOTIDE SEQUENCE [LARGE SCALE GENOMIC DNA]</scope>
    <source>
        <strain evidence="3 4">NBRC 101102</strain>
    </source>
</reference>
<dbReference type="AlphaFoldDB" id="A0A510V6X2"/>
<comment type="caution">
    <text evidence="3">The sequence shown here is derived from an EMBL/GenBank/DDBJ whole genome shotgun (WGS) entry which is preliminary data.</text>
</comment>
<name>A0A510V6X2_9CELL</name>
<evidence type="ECO:0000313" key="4">
    <source>
        <dbReference type="Proteomes" id="UP000321118"/>
    </source>
</evidence>
<keyword evidence="2" id="KW-0808">Transferase</keyword>
<dbReference type="InterPro" id="IPR002201">
    <property type="entry name" value="Glyco_trans_9"/>
</dbReference>
<dbReference type="InterPro" id="IPR051199">
    <property type="entry name" value="LPS_LOS_Heptosyltrfase"/>
</dbReference>
<dbReference type="CDD" id="cd03789">
    <property type="entry name" value="GT9_LPS_heptosyltransferase"/>
    <property type="match status" value="1"/>
</dbReference>
<evidence type="ECO:0000256" key="1">
    <source>
        <dbReference type="ARBA" id="ARBA00022676"/>
    </source>
</evidence>
<dbReference type="EMBL" id="BJUB01000004">
    <property type="protein sequence ID" value="GEK20895.1"/>
    <property type="molecule type" value="Genomic_DNA"/>
</dbReference>
<evidence type="ECO:0008006" key="5">
    <source>
        <dbReference type="Google" id="ProtNLM"/>
    </source>
</evidence>
<dbReference type="GO" id="GO:0009244">
    <property type="term" value="P:lipopolysaccharide core region biosynthetic process"/>
    <property type="evidence" value="ECO:0007669"/>
    <property type="project" value="TreeGrafter"/>
</dbReference>
<dbReference type="PANTHER" id="PTHR30160:SF1">
    <property type="entry name" value="LIPOPOLYSACCHARIDE 1,2-N-ACETYLGLUCOSAMINETRANSFERASE-RELATED"/>
    <property type="match status" value="1"/>
</dbReference>
<dbReference type="Pfam" id="PF01075">
    <property type="entry name" value="Glyco_transf_9"/>
    <property type="match status" value="1"/>
</dbReference>
<evidence type="ECO:0000313" key="3">
    <source>
        <dbReference type="EMBL" id="GEK20895.1"/>
    </source>
</evidence>